<evidence type="ECO:0000256" key="10">
    <source>
        <dbReference type="SAM" id="MobiDB-lite"/>
    </source>
</evidence>
<dbReference type="PANTHER" id="PTHR22984">
    <property type="entry name" value="SERINE/THREONINE-PROTEIN KINASE PIM"/>
    <property type="match status" value="1"/>
</dbReference>
<dbReference type="SUPFAM" id="SSF56112">
    <property type="entry name" value="Protein kinase-like (PK-like)"/>
    <property type="match status" value="1"/>
</dbReference>
<keyword evidence="4 9" id="KW-0547">Nucleotide-binding</keyword>
<dbReference type="InterPro" id="IPR000719">
    <property type="entry name" value="Prot_kinase_dom"/>
</dbReference>
<dbReference type="PANTHER" id="PTHR22984:SF11">
    <property type="entry name" value="AURORA KINASE-RELATED"/>
    <property type="match status" value="1"/>
</dbReference>
<keyword evidence="2" id="KW-0723">Serine/threonine-protein kinase</keyword>
<evidence type="ECO:0000313" key="13">
    <source>
        <dbReference type="EMBL" id="KAH6597444.1"/>
    </source>
</evidence>
<name>A0ABQ8FIE8_9FUNG</name>
<reference evidence="13 14" key="1">
    <citation type="submission" date="2021-02" db="EMBL/GenBank/DDBJ databases">
        <title>Variation within the Batrachochytrium salamandrivorans European outbreak.</title>
        <authorList>
            <person name="Kelly M."/>
            <person name="Pasmans F."/>
            <person name="Shea T.P."/>
            <person name="Munoz J.F."/>
            <person name="Carranza S."/>
            <person name="Cuomo C.A."/>
            <person name="Martel A."/>
        </authorList>
    </citation>
    <scope>NUCLEOTIDE SEQUENCE [LARGE SCALE GENOMIC DNA]</scope>
    <source>
        <strain evidence="13 14">AMFP18/2</strain>
    </source>
</reference>
<dbReference type="InterPro" id="IPR051138">
    <property type="entry name" value="PIM_Ser/Thr_kinase"/>
</dbReference>
<dbReference type="EMBL" id="JAFCIX010000143">
    <property type="protein sequence ID" value="KAH6597444.1"/>
    <property type="molecule type" value="Genomic_DNA"/>
</dbReference>
<keyword evidence="5" id="KW-0418">Kinase</keyword>
<feature type="signal peptide" evidence="11">
    <location>
        <begin position="1"/>
        <end position="19"/>
    </location>
</feature>
<accession>A0ABQ8FIE8</accession>
<dbReference type="Proteomes" id="UP001648503">
    <property type="component" value="Unassembled WGS sequence"/>
</dbReference>
<dbReference type="EC" id="2.7.11.1" evidence="1"/>
<protein>
    <recommendedName>
        <fullName evidence="1">non-specific serine/threonine protein kinase</fullName>
        <ecNumber evidence="1">2.7.11.1</ecNumber>
    </recommendedName>
</protein>
<feature type="region of interest" description="Disordered" evidence="10">
    <location>
        <begin position="24"/>
        <end position="71"/>
    </location>
</feature>
<dbReference type="PROSITE" id="PS00107">
    <property type="entry name" value="PROTEIN_KINASE_ATP"/>
    <property type="match status" value="1"/>
</dbReference>
<evidence type="ECO:0000256" key="5">
    <source>
        <dbReference type="ARBA" id="ARBA00022777"/>
    </source>
</evidence>
<keyword evidence="3" id="KW-0808">Transferase</keyword>
<evidence type="ECO:0000256" key="7">
    <source>
        <dbReference type="ARBA" id="ARBA00047899"/>
    </source>
</evidence>
<comment type="catalytic activity">
    <reaction evidence="7">
        <text>L-threonyl-[protein] + ATP = O-phospho-L-threonyl-[protein] + ADP + H(+)</text>
        <dbReference type="Rhea" id="RHEA:46608"/>
        <dbReference type="Rhea" id="RHEA-COMP:11060"/>
        <dbReference type="Rhea" id="RHEA-COMP:11605"/>
        <dbReference type="ChEBI" id="CHEBI:15378"/>
        <dbReference type="ChEBI" id="CHEBI:30013"/>
        <dbReference type="ChEBI" id="CHEBI:30616"/>
        <dbReference type="ChEBI" id="CHEBI:61977"/>
        <dbReference type="ChEBI" id="CHEBI:456216"/>
        <dbReference type="EC" id="2.7.11.1"/>
    </reaction>
</comment>
<comment type="catalytic activity">
    <reaction evidence="8">
        <text>L-seryl-[protein] + ATP = O-phospho-L-seryl-[protein] + ADP + H(+)</text>
        <dbReference type="Rhea" id="RHEA:17989"/>
        <dbReference type="Rhea" id="RHEA-COMP:9863"/>
        <dbReference type="Rhea" id="RHEA-COMP:11604"/>
        <dbReference type="ChEBI" id="CHEBI:15378"/>
        <dbReference type="ChEBI" id="CHEBI:29999"/>
        <dbReference type="ChEBI" id="CHEBI:30616"/>
        <dbReference type="ChEBI" id="CHEBI:83421"/>
        <dbReference type="ChEBI" id="CHEBI:456216"/>
        <dbReference type="EC" id="2.7.11.1"/>
    </reaction>
</comment>
<evidence type="ECO:0000256" key="4">
    <source>
        <dbReference type="ARBA" id="ARBA00022741"/>
    </source>
</evidence>
<feature type="domain" description="Protein kinase" evidence="12">
    <location>
        <begin position="133"/>
        <end position="300"/>
    </location>
</feature>
<sequence length="300" mass="34111">MISLYGLFILLLTAEAIHAQGDTNDGDGANHASGSKDVTNLPRRADSLRRTRESRKTKASSSVDPQLGNGNKVPRWLQNLFGSFTSHDSSQSDEMTLPTYVRKSTVESYNQDQDIEQYDAFTENEAMYFELTYSHKKILGKGDFGTVYLATKRSNGFKVACKSIIKSKVADYTLESTPPPRCHTPNPLSRYKKLAAAQCMSPRPSKLYFPYEVAVQMYLSRPGHENIYVPRALDHFILKDKFVLIMDYLDESWVTIFTYLKKRIRLDIEEAGKMIKGIINAVISLKQRGVFHNDLHSMYQ</sequence>
<comment type="caution">
    <text evidence="13">The sequence shown here is derived from an EMBL/GenBank/DDBJ whole genome shotgun (WGS) entry which is preliminary data.</text>
</comment>
<dbReference type="PROSITE" id="PS50011">
    <property type="entry name" value="PROTEIN_KINASE_DOM"/>
    <property type="match status" value="1"/>
</dbReference>
<dbReference type="Gene3D" id="3.30.200.20">
    <property type="entry name" value="Phosphorylase Kinase, domain 1"/>
    <property type="match status" value="1"/>
</dbReference>
<organism evidence="13 14">
    <name type="scientific">Batrachochytrium salamandrivorans</name>
    <dbReference type="NCBI Taxonomy" id="1357716"/>
    <lineage>
        <taxon>Eukaryota</taxon>
        <taxon>Fungi</taxon>
        <taxon>Fungi incertae sedis</taxon>
        <taxon>Chytridiomycota</taxon>
        <taxon>Chytridiomycota incertae sedis</taxon>
        <taxon>Chytridiomycetes</taxon>
        <taxon>Rhizophydiales</taxon>
        <taxon>Rhizophydiales incertae sedis</taxon>
        <taxon>Batrachochytrium</taxon>
    </lineage>
</organism>
<feature type="chain" id="PRO_5045238848" description="non-specific serine/threonine protein kinase" evidence="11">
    <location>
        <begin position="20"/>
        <end position="300"/>
    </location>
</feature>
<evidence type="ECO:0000256" key="2">
    <source>
        <dbReference type="ARBA" id="ARBA00022527"/>
    </source>
</evidence>
<evidence type="ECO:0000256" key="6">
    <source>
        <dbReference type="ARBA" id="ARBA00022840"/>
    </source>
</evidence>
<keyword evidence="14" id="KW-1185">Reference proteome</keyword>
<dbReference type="Gene3D" id="1.10.510.10">
    <property type="entry name" value="Transferase(Phosphotransferase) domain 1"/>
    <property type="match status" value="1"/>
</dbReference>
<feature type="compositionally biased region" description="Basic and acidic residues" evidence="10">
    <location>
        <begin position="43"/>
        <end position="56"/>
    </location>
</feature>
<evidence type="ECO:0000256" key="1">
    <source>
        <dbReference type="ARBA" id="ARBA00012513"/>
    </source>
</evidence>
<evidence type="ECO:0000256" key="11">
    <source>
        <dbReference type="SAM" id="SignalP"/>
    </source>
</evidence>
<dbReference type="InterPro" id="IPR011009">
    <property type="entry name" value="Kinase-like_dom_sf"/>
</dbReference>
<keyword evidence="6 9" id="KW-0067">ATP-binding</keyword>
<evidence type="ECO:0000313" key="14">
    <source>
        <dbReference type="Proteomes" id="UP001648503"/>
    </source>
</evidence>
<dbReference type="InterPro" id="IPR017441">
    <property type="entry name" value="Protein_kinase_ATP_BS"/>
</dbReference>
<feature type="binding site" evidence="9">
    <location>
        <position position="166"/>
    </location>
    <ligand>
        <name>ATP</name>
        <dbReference type="ChEBI" id="CHEBI:30616"/>
    </ligand>
</feature>
<gene>
    <name evidence="13" type="ORF">BASA50_004361</name>
</gene>
<proteinExistence type="predicted"/>
<evidence type="ECO:0000259" key="12">
    <source>
        <dbReference type="PROSITE" id="PS50011"/>
    </source>
</evidence>
<evidence type="ECO:0000256" key="9">
    <source>
        <dbReference type="PROSITE-ProRule" id="PRU10141"/>
    </source>
</evidence>
<evidence type="ECO:0000256" key="8">
    <source>
        <dbReference type="ARBA" id="ARBA00048679"/>
    </source>
</evidence>
<keyword evidence="11" id="KW-0732">Signal</keyword>
<evidence type="ECO:0000256" key="3">
    <source>
        <dbReference type="ARBA" id="ARBA00022679"/>
    </source>
</evidence>